<dbReference type="InterPro" id="IPR001537">
    <property type="entry name" value="SpoU_MeTrfase"/>
</dbReference>
<dbReference type="Pfam" id="PF00588">
    <property type="entry name" value="SpoU_methylase"/>
    <property type="match status" value="1"/>
</dbReference>
<evidence type="ECO:0000313" key="5">
    <source>
        <dbReference type="Proteomes" id="UP000176501"/>
    </source>
</evidence>
<dbReference type="PANTHER" id="PTHR46429">
    <property type="entry name" value="23S RRNA (GUANOSINE-2'-O-)-METHYLTRANSFERASE RLMB"/>
    <property type="match status" value="1"/>
</dbReference>
<dbReference type="GO" id="GO:0005829">
    <property type="term" value="C:cytosol"/>
    <property type="evidence" value="ECO:0007669"/>
    <property type="project" value="TreeGrafter"/>
</dbReference>
<dbReference type="Gene3D" id="3.40.1280.10">
    <property type="match status" value="1"/>
</dbReference>
<dbReference type="GO" id="GO:0008173">
    <property type="term" value="F:RNA methyltransferase activity"/>
    <property type="evidence" value="ECO:0007669"/>
    <property type="project" value="InterPro"/>
</dbReference>
<dbReference type="GO" id="GO:0006396">
    <property type="term" value="P:RNA processing"/>
    <property type="evidence" value="ECO:0007669"/>
    <property type="project" value="InterPro"/>
</dbReference>
<dbReference type="PANTHER" id="PTHR46429:SF1">
    <property type="entry name" value="23S RRNA (GUANOSINE-2'-O-)-METHYLTRANSFERASE RLMB"/>
    <property type="match status" value="1"/>
</dbReference>
<feature type="domain" description="tRNA/rRNA methyltransferase SpoU type" evidence="3">
    <location>
        <begin position="1"/>
        <end position="140"/>
    </location>
</feature>
<dbReference type="EMBL" id="MGFE01000020">
    <property type="protein sequence ID" value="OGL98489.1"/>
    <property type="molecule type" value="Genomic_DNA"/>
</dbReference>
<accession>A0A1F7W6U0</accession>
<sequence>MIVIAHNIRSLHNVGAIFRSCDAFGVERLYLTGFTGTPPRLEIAKTALGSEDRVVWEKPTNVFEAIGAVRRDGYTVVALENGVGARAIGSIGGKVALILGNEVDGIESSVLSSCDETVEIPMPGQKRSLNVSVATGIALFVLSQKTP</sequence>
<comment type="caution">
    <text evidence="4">The sequence shown here is derived from an EMBL/GenBank/DDBJ whole genome shotgun (WGS) entry which is preliminary data.</text>
</comment>
<dbReference type="SUPFAM" id="SSF75217">
    <property type="entry name" value="alpha/beta knot"/>
    <property type="match status" value="1"/>
</dbReference>
<dbReference type="AlphaFoldDB" id="A0A1F7W6U0"/>
<evidence type="ECO:0000256" key="1">
    <source>
        <dbReference type="ARBA" id="ARBA00022603"/>
    </source>
</evidence>
<dbReference type="InterPro" id="IPR004441">
    <property type="entry name" value="rRNA_MeTrfase_TrmH"/>
</dbReference>
<gene>
    <name evidence="4" type="ORF">A2304_02240</name>
</gene>
<evidence type="ECO:0000313" key="4">
    <source>
        <dbReference type="EMBL" id="OGL98489.1"/>
    </source>
</evidence>
<reference evidence="4 5" key="1">
    <citation type="journal article" date="2016" name="Nat. Commun.">
        <title>Thousands of microbial genomes shed light on interconnected biogeochemical processes in an aquifer system.</title>
        <authorList>
            <person name="Anantharaman K."/>
            <person name="Brown C.T."/>
            <person name="Hug L.A."/>
            <person name="Sharon I."/>
            <person name="Castelle C.J."/>
            <person name="Probst A.J."/>
            <person name="Thomas B.C."/>
            <person name="Singh A."/>
            <person name="Wilkins M.J."/>
            <person name="Karaoz U."/>
            <person name="Brodie E.L."/>
            <person name="Williams K.H."/>
            <person name="Hubbard S.S."/>
            <person name="Banfield J.F."/>
        </authorList>
    </citation>
    <scope>NUCLEOTIDE SEQUENCE [LARGE SCALE GENOMIC DNA]</scope>
</reference>
<keyword evidence="2" id="KW-0808">Transferase</keyword>
<dbReference type="GO" id="GO:0003723">
    <property type="term" value="F:RNA binding"/>
    <property type="evidence" value="ECO:0007669"/>
    <property type="project" value="InterPro"/>
</dbReference>
<proteinExistence type="predicted"/>
<name>A0A1F7W6U0_9BACT</name>
<dbReference type="GO" id="GO:0032259">
    <property type="term" value="P:methylation"/>
    <property type="evidence" value="ECO:0007669"/>
    <property type="project" value="UniProtKB-KW"/>
</dbReference>
<protein>
    <recommendedName>
        <fullName evidence="3">tRNA/rRNA methyltransferase SpoU type domain-containing protein</fullName>
    </recommendedName>
</protein>
<dbReference type="Proteomes" id="UP000176501">
    <property type="component" value="Unassembled WGS sequence"/>
</dbReference>
<keyword evidence="1" id="KW-0489">Methyltransferase</keyword>
<evidence type="ECO:0000259" key="3">
    <source>
        <dbReference type="Pfam" id="PF00588"/>
    </source>
</evidence>
<dbReference type="InterPro" id="IPR029026">
    <property type="entry name" value="tRNA_m1G_MTases_N"/>
</dbReference>
<organism evidence="4 5">
    <name type="scientific">Candidatus Uhrbacteria bacterium RIFOXYB2_FULL_57_15</name>
    <dbReference type="NCBI Taxonomy" id="1802422"/>
    <lineage>
        <taxon>Bacteria</taxon>
        <taxon>Candidatus Uhriibacteriota</taxon>
    </lineage>
</organism>
<evidence type="ECO:0000256" key="2">
    <source>
        <dbReference type="ARBA" id="ARBA00022679"/>
    </source>
</evidence>
<dbReference type="InterPro" id="IPR029028">
    <property type="entry name" value="Alpha/beta_knot_MTases"/>
</dbReference>